<dbReference type="InterPro" id="IPR036249">
    <property type="entry name" value="Thioredoxin-like_sf"/>
</dbReference>
<evidence type="ECO:0000256" key="1">
    <source>
        <dbReference type="ARBA" id="ARBA00023284"/>
    </source>
</evidence>
<dbReference type="Gene3D" id="3.40.30.10">
    <property type="entry name" value="Glutaredoxin"/>
    <property type="match status" value="1"/>
</dbReference>
<dbReference type="InterPro" id="IPR012336">
    <property type="entry name" value="Thioredoxin-like_fold"/>
</dbReference>
<feature type="chain" id="PRO_5045324174" evidence="2">
    <location>
        <begin position="23"/>
        <end position="417"/>
    </location>
</feature>
<dbReference type="EMBL" id="JAGTXB010000019">
    <property type="protein sequence ID" value="MBS0031042.1"/>
    <property type="molecule type" value="Genomic_DNA"/>
</dbReference>
<gene>
    <name evidence="4" type="ORF">KE626_27190</name>
</gene>
<keyword evidence="2" id="KW-0732">Signal</keyword>
<dbReference type="PANTHER" id="PTHR43601:SF3">
    <property type="entry name" value="THIOREDOXIN, MITOCHONDRIAL"/>
    <property type="match status" value="1"/>
</dbReference>
<comment type="caution">
    <text evidence="4">The sequence shown here is derived from an EMBL/GenBank/DDBJ whole genome shotgun (WGS) entry which is preliminary data.</text>
</comment>
<feature type="domain" description="Thioredoxin" evidence="3">
    <location>
        <begin position="16"/>
        <end position="142"/>
    </location>
</feature>
<evidence type="ECO:0000313" key="5">
    <source>
        <dbReference type="Proteomes" id="UP000676386"/>
    </source>
</evidence>
<dbReference type="InterPro" id="IPR013766">
    <property type="entry name" value="Thioredoxin_domain"/>
</dbReference>
<evidence type="ECO:0000313" key="4">
    <source>
        <dbReference type="EMBL" id="MBS0031042.1"/>
    </source>
</evidence>
<name>A0ABS5J749_9BACT</name>
<dbReference type="InterPro" id="IPR017937">
    <property type="entry name" value="Thioredoxin_CS"/>
</dbReference>
<feature type="signal peptide" evidence="2">
    <location>
        <begin position="1"/>
        <end position="22"/>
    </location>
</feature>
<accession>A0ABS5J749</accession>
<dbReference type="PROSITE" id="PS00194">
    <property type="entry name" value="THIOREDOXIN_1"/>
    <property type="match status" value="1"/>
</dbReference>
<sequence length="417" mass="46339">MKTSPIISLSLLLFFFTSRVNAQDKPGTGICFFEGSYAALLQEAQRQQKMVFIDVYTDWCGPCKQMDQQVFPLKAVGDKYNPLFISYKLNAEKGEGVALAKKFNIGAYPSFLYLDNNGYLVHKVAGEGPAEVFNTHADKATTLLADKNRPSRLEAAFNAGDRSPGFLRTYISSKARLNMDNTLLLDELLKVLPANEQHKESTLVFIGEQMIGTKTRALPLLMSRYDQLSESSRAAIRQHLYDQLAERAIPAAIGEKKLAEIKQLLGYVNQLDITTKQAAHINRINLIYAGMAKDTVLLKKSGYTMVGNSMEIAVDSIHAEDARRYQQLMAPFLSGEKDSTKIPGFQEEKPYIVNIYSRAIHMKLFTAATAFSETLAPTDKALKDALQWALRAEQLIPGVKANATLITKLQEAVAGNR</sequence>
<protein>
    <submittedName>
        <fullName evidence="4">Thioredoxin family protein</fullName>
    </submittedName>
</protein>
<evidence type="ECO:0000256" key="2">
    <source>
        <dbReference type="SAM" id="SignalP"/>
    </source>
</evidence>
<dbReference type="Proteomes" id="UP000676386">
    <property type="component" value="Unassembled WGS sequence"/>
</dbReference>
<keyword evidence="1" id="KW-0676">Redox-active center</keyword>
<keyword evidence="5" id="KW-1185">Reference proteome</keyword>
<organism evidence="4 5">
    <name type="scientific">Chitinophaga hostae</name>
    <dbReference type="NCBI Taxonomy" id="2831022"/>
    <lineage>
        <taxon>Bacteria</taxon>
        <taxon>Pseudomonadati</taxon>
        <taxon>Bacteroidota</taxon>
        <taxon>Chitinophagia</taxon>
        <taxon>Chitinophagales</taxon>
        <taxon>Chitinophagaceae</taxon>
        <taxon>Chitinophaga</taxon>
    </lineage>
</organism>
<proteinExistence type="predicted"/>
<dbReference type="PROSITE" id="PS51352">
    <property type="entry name" value="THIOREDOXIN_2"/>
    <property type="match status" value="1"/>
</dbReference>
<evidence type="ECO:0000259" key="3">
    <source>
        <dbReference type="PROSITE" id="PS51352"/>
    </source>
</evidence>
<reference evidence="4 5" key="1">
    <citation type="submission" date="2021-04" db="EMBL/GenBank/DDBJ databases">
        <title>Chitinophaga sp. nov., isolated from the rhizosphere soil.</title>
        <authorList>
            <person name="He S."/>
        </authorList>
    </citation>
    <scope>NUCLEOTIDE SEQUENCE [LARGE SCALE GENOMIC DNA]</scope>
    <source>
        <strain evidence="4 5">2R12</strain>
    </source>
</reference>
<dbReference type="PANTHER" id="PTHR43601">
    <property type="entry name" value="THIOREDOXIN, MITOCHONDRIAL"/>
    <property type="match status" value="1"/>
</dbReference>
<dbReference type="SUPFAM" id="SSF52833">
    <property type="entry name" value="Thioredoxin-like"/>
    <property type="match status" value="1"/>
</dbReference>
<dbReference type="CDD" id="cd02947">
    <property type="entry name" value="TRX_family"/>
    <property type="match status" value="1"/>
</dbReference>
<dbReference type="Pfam" id="PF13098">
    <property type="entry name" value="Thioredoxin_2"/>
    <property type="match status" value="1"/>
</dbReference>
<dbReference type="RefSeq" id="WP_211976180.1">
    <property type="nucleotide sequence ID" value="NZ_CBFHAM010000010.1"/>
</dbReference>